<sequence>MDVDRKGGGEELKIKGQADAERRRAKPNSDEDSKLRPSQADLAQRENELKERALRNKVHDCFRVYRFYRDIFKRSISSTA</sequence>
<evidence type="ECO:0000256" key="1">
    <source>
        <dbReference type="SAM" id="MobiDB-lite"/>
    </source>
</evidence>
<comment type="caution">
    <text evidence="2">The sequence shown here is derived from an EMBL/GenBank/DDBJ whole genome shotgun (WGS) entry which is preliminary data.</text>
</comment>
<organism evidence="2 3">
    <name type="scientific">Lentinula edodes</name>
    <name type="common">Shiitake mushroom</name>
    <name type="synonym">Lentinus edodes</name>
    <dbReference type="NCBI Taxonomy" id="5353"/>
    <lineage>
        <taxon>Eukaryota</taxon>
        <taxon>Fungi</taxon>
        <taxon>Dikarya</taxon>
        <taxon>Basidiomycota</taxon>
        <taxon>Agaricomycotina</taxon>
        <taxon>Agaricomycetes</taxon>
        <taxon>Agaricomycetidae</taxon>
        <taxon>Agaricales</taxon>
        <taxon>Marasmiineae</taxon>
        <taxon>Omphalotaceae</taxon>
        <taxon>Lentinula</taxon>
    </lineage>
</organism>
<feature type="compositionally biased region" description="Basic and acidic residues" evidence="1">
    <location>
        <begin position="1"/>
        <end position="35"/>
    </location>
</feature>
<protein>
    <submittedName>
        <fullName evidence="2">Uncharacterized protein</fullName>
    </submittedName>
</protein>
<proteinExistence type="predicted"/>
<dbReference type="EMBL" id="BDGU01000149">
    <property type="protein sequence ID" value="GAW03521.1"/>
    <property type="molecule type" value="Genomic_DNA"/>
</dbReference>
<reference evidence="2 3" key="2">
    <citation type="submission" date="2017-02" db="EMBL/GenBank/DDBJ databases">
        <title>A genome survey and senescence transcriptome analysis in Lentinula edodes.</title>
        <authorList>
            <person name="Sakamoto Y."/>
            <person name="Nakade K."/>
            <person name="Sato S."/>
            <person name="Yoshida Y."/>
            <person name="Miyazaki K."/>
            <person name="Natsume S."/>
            <person name="Konno N."/>
        </authorList>
    </citation>
    <scope>NUCLEOTIDE SEQUENCE [LARGE SCALE GENOMIC DNA]</scope>
    <source>
        <strain evidence="2 3">NBRC 111202</strain>
    </source>
</reference>
<gene>
    <name evidence="2" type="ORF">LENED_005252</name>
</gene>
<evidence type="ECO:0000313" key="2">
    <source>
        <dbReference type="EMBL" id="GAW03521.1"/>
    </source>
</evidence>
<feature type="region of interest" description="Disordered" evidence="1">
    <location>
        <begin position="1"/>
        <end position="42"/>
    </location>
</feature>
<accession>A0A1Q3E8M5</accession>
<name>A0A1Q3E8M5_LENED</name>
<dbReference type="Proteomes" id="UP000188533">
    <property type="component" value="Unassembled WGS sequence"/>
</dbReference>
<reference evidence="2 3" key="1">
    <citation type="submission" date="2016-08" db="EMBL/GenBank/DDBJ databases">
        <authorList>
            <consortium name="Lentinula edodes genome sequencing consortium"/>
            <person name="Sakamoto Y."/>
            <person name="Nakade K."/>
            <person name="Sato S."/>
            <person name="Yoshida Y."/>
            <person name="Miyazaki K."/>
            <person name="Natsume S."/>
            <person name="Konno N."/>
        </authorList>
    </citation>
    <scope>NUCLEOTIDE SEQUENCE [LARGE SCALE GENOMIC DNA]</scope>
    <source>
        <strain evidence="2 3">NBRC 111202</strain>
    </source>
</reference>
<dbReference type="AlphaFoldDB" id="A0A1Q3E8M5"/>
<evidence type="ECO:0000313" key="3">
    <source>
        <dbReference type="Proteomes" id="UP000188533"/>
    </source>
</evidence>
<keyword evidence="3" id="KW-1185">Reference proteome</keyword>